<dbReference type="InterPro" id="IPR005804">
    <property type="entry name" value="FA_desaturase_dom"/>
</dbReference>
<feature type="transmembrane region" description="Helical" evidence="1">
    <location>
        <begin position="146"/>
        <end position="170"/>
    </location>
</feature>
<feature type="transmembrane region" description="Helical" evidence="1">
    <location>
        <begin position="34"/>
        <end position="51"/>
    </location>
</feature>
<protein>
    <submittedName>
        <fullName evidence="3">Putative fatty acid desaturase</fullName>
    </submittedName>
</protein>
<name>A0A7I9VRZ6_9BACT</name>
<keyword evidence="1" id="KW-0472">Membrane</keyword>
<evidence type="ECO:0000259" key="2">
    <source>
        <dbReference type="Pfam" id="PF00487"/>
    </source>
</evidence>
<accession>A0A7I9VRZ6</accession>
<dbReference type="GO" id="GO:0006629">
    <property type="term" value="P:lipid metabolic process"/>
    <property type="evidence" value="ECO:0007669"/>
    <property type="project" value="InterPro"/>
</dbReference>
<reference evidence="4" key="1">
    <citation type="journal article" date="2020" name="Appl. Environ. Microbiol.">
        <title>Diazotrophic Anaeromyxobacter Isolates from Soils.</title>
        <authorList>
            <person name="Masuda Y."/>
            <person name="Yamanaka H."/>
            <person name="Xu Z.X."/>
            <person name="Shiratori Y."/>
            <person name="Aono T."/>
            <person name="Amachi S."/>
            <person name="Senoo K."/>
            <person name="Itoh H."/>
        </authorList>
    </citation>
    <scope>NUCLEOTIDE SEQUENCE [LARGE SCALE GENOMIC DNA]</scope>
    <source>
        <strain evidence="4">R267</strain>
    </source>
</reference>
<gene>
    <name evidence="3" type="ORF">AMYX_39550</name>
</gene>
<organism evidence="3 4">
    <name type="scientific">Anaeromyxobacter diazotrophicus</name>
    <dbReference type="NCBI Taxonomy" id="2590199"/>
    <lineage>
        <taxon>Bacteria</taxon>
        <taxon>Pseudomonadati</taxon>
        <taxon>Myxococcota</taxon>
        <taxon>Myxococcia</taxon>
        <taxon>Myxococcales</taxon>
        <taxon>Cystobacterineae</taxon>
        <taxon>Anaeromyxobacteraceae</taxon>
        <taxon>Anaeromyxobacter</taxon>
    </lineage>
</organism>
<dbReference type="RefSeq" id="WP_176068489.1">
    <property type="nucleotide sequence ID" value="NZ_BJTG01000011.1"/>
</dbReference>
<dbReference type="AlphaFoldDB" id="A0A7I9VRZ6"/>
<dbReference type="Proteomes" id="UP000503640">
    <property type="component" value="Unassembled WGS sequence"/>
</dbReference>
<keyword evidence="1" id="KW-0812">Transmembrane</keyword>
<evidence type="ECO:0000313" key="4">
    <source>
        <dbReference type="Proteomes" id="UP000503640"/>
    </source>
</evidence>
<proteinExistence type="predicted"/>
<comment type="caution">
    <text evidence="3">The sequence shown here is derived from an EMBL/GenBank/DDBJ whole genome shotgun (WGS) entry which is preliminary data.</text>
</comment>
<dbReference type="Pfam" id="PF00487">
    <property type="entry name" value="FA_desaturase"/>
    <property type="match status" value="1"/>
</dbReference>
<dbReference type="EMBL" id="BJTG01000011">
    <property type="protein sequence ID" value="GEJ59214.1"/>
    <property type="molecule type" value="Genomic_DNA"/>
</dbReference>
<feature type="transmembrane region" description="Helical" evidence="1">
    <location>
        <begin position="57"/>
        <end position="77"/>
    </location>
</feature>
<keyword evidence="1" id="KW-1133">Transmembrane helix</keyword>
<evidence type="ECO:0000313" key="3">
    <source>
        <dbReference type="EMBL" id="GEJ59214.1"/>
    </source>
</evidence>
<evidence type="ECO:0000256" key="1">
    <source>
        <dbReference type="SAM" id="Phobius"/>
    </source>
</evidence>
<keyword evidence="4" id="KW-1185">Reference proteome</keyword>
<feature type="transmembrane region" description="Helical" evidence="1">
    <location>
        <begin position="98"/>
        <end position="117"/>
    </location>
</feature>
<feature type="domain" description="Fatty acid desaturase" evidence="2">
    <location>
        <begin position="57"/>
        <end position="327"/>
    </location>
</feature>
<dbReference type="CDD" id="cd01060">
    <property type="entry name" value="Membrane-FADS-like"/>
    <property type="match status" value="1"/>
</dbReference>
<sequence>MPAPASAPAPPSEGAAFVRQAYALVADLAAPRPGVYYADLLLSSLVGWAALVLGARAWPAAGAWVLLAVSALALYRAGSFIHELTHLRRGAVAGLSPVWNALVGVPLLLPSFLYVGVHGVHHAKPHYGTVRDPEYLRLTGWPRWKILLWVAQGALLPVALGLRFLLLAPLSLVHPRLRRLVWEKASSLSVNPAFSRAPPPASLRAGFAAQEALCAGWAWAVVLLAALGALPARYPLAAAVVAGAVGLLNQLRTAVAHRFANDGRTLDMEAQFLDSVNVPGSPLATALWAPVGLRYHALHHLLPGLPYHALGAAHRRLAAGLPPASPYLRACEPSLAAAYRRLGRPVG</sequence>